<dbReference type="OrthoDB" id="8115762at2"/>
<evidence type="ECO:0000313" key="1">
    <source>
        <dbReference type="EMBL" id="PSJ64227.1"/>
    </source>
</evidence>
<comment type="caution">
    <text evidence="1">The sequence shown here is derived from an EMBL/GenBank/DDBJ whole genome shotgun (WGS) entry which is preliminary data.</text>
</comment>
<keyword evidence="2" id="KW-1185">Reference proteome</keyword>
<accession>A0A2P7SP48</accession>
<reference evidence="1 2" key="1">
    <citation type="submission" date="2018-03" db="EMBL/GenBank/DDBJ databases">
        <title>The draft genome of Mesorhizobium soli JCM 19897.</title>
        <authorList>
            <person name="Li L."/>
            <person name="Liu L."/>
            <person name="Liang L."/>
            <person name="Wang T."/>
            <person name="Zhang X."/>
        </authorList>
    </citation>
    <scope>NUCLEOTIDE SEQUENCE [LARGE SCALE GENOMIC DNA]</scope>
    <source>
        <strain evidence="1 2">JCM 19897</strain>
    </source>
</reference>
<dbReference type="Proteomes" id="UP000240653">
    <property type="component" value="Unassembled WGS sequence"/>
</dbReference>
<evidence type="ECO:0000313" key="2">
    <source>
        <dbReference type="Proteomes" id="UP000240653"/>
    </source>
</evidence>
<dbReference type="AlphaFoldDB" id="A0A2P7SP48"/>
<sequence>MHGAAETARIRQDVAAARDVARSALTNERFRLMLEQIVTPALSDVLIQMKNDGSQTDLRTAQQSYSDVSST</sequence>
<gene>
    <name evidence="1" type="ORF">C7I85_01610</name>
</gene>
<protein>
    <submittedName>
        <fullName evidence="1">Uncharacterized protein</fullName>
    </submittedName>
</protein>
<organism evidence="1 2">
    <name type="scientific">Pseudaminobacter soli</name>
    <name type="common">ex Li et al. 2025</name>
    <dbReference type="NCBI Taxonomy" id="1295366"/>
    <lineage>
        <taxon>Bacteria</taxon>
        <taxon>Pseudomonadati</taxon>
        <taxon>Pseudomonadota</taxon>
        <taxon>Alphaproteobacteria</taxon>
        <taxon>Hyphomicrobiales</taxon>
        <taxon>Phyllobacteriaceae</taxon>
        <taxon>Pseudaminobacter</taxon>
    </lineage>
</organism>
<proteinExistence type="predicted"/>
<name>A0A2P7SP48_9HYPH</name>
<dbReference type="EMBL" id="PXYL01000001">
    <property type="protein sequence ID" value="PSJ64227.1"/>
    <property type="molecule type" value="Genomic_DNA"/>
</dbReference>